<dbReference type="Proteomes" id="UP000192468">
    <property type="component" value="Unassembled WGS sequence"/>
</dbReference>
<accession>A0A1W1XZK3</accession>
<keyword evidence="1" id="KW-1133">Transmembrane helix</keyword>
<evidence type="ECO:0000313" key="2">
    <source>
        <dbReference type="EMBL" id="SMC29343.1"/>
    </source>
</evidence>
<evidence type="ECO:0000313" key="3">
    <source>
        <dbReference type="Proteomes" id="UP000192468"/>
    </source>
</evidence>
<gene>
    <name evidence="2" type="ORF">SAMN02745134_03857</name>
</gene>
<keyword evidence="1" id="KW-0472">Membrane</keyword>
<dbReference type="RefSeq" id="WP_084117824.1">
    <property type="nucleotide sequence ID" value="NZ_FWXH01000042.1"/>
</dbReference>
<reference evidence="2 3" key="1">
    <citation type="submission" date="2017-04" db="EMBL/GenBank/DDBJ databases">
        <authorList>
            <person name="Afonso C.L."/>
            <person name="Miller P.J."/>
            <person name="Scott M.A."/>
            <person name="Spackman E."/>
            <person name="Goraichik I."/>
            <person name="Dimitrov K.M."/>
            <person name="Suarez D.L."/>
            <person name="Swayne D.E."/>
        </authorList>
    </citation>
    <scope>NUCLEOTIDE SEQUENCE [LARGE SCALE GENOMIC DNA]</scope>
    <source>
        <strain evidence="2 3">DSM 12555</strain>
    </source>
</reference>
<dbReference type="AlphaFoldDB" id="A0A1W1XZK3"/>
<evidence type="ECO:0000256" key="1">
    <source>
        <dbReference type="SAM" id="Phobius"/>
    </source>
</evidence>
<keyword evidence="1" id="KW-0812">Transmembrane</keyword>
<name>A0A1W1XZK3_9CLOT</name>
<feature type="transmembrane region" description="Helical" evidence="1">
    <location>
        <begin position="60"/>
        <end position="78"/>
    </location>
</feature>
<organism evidence="2 3">
    <name type="scientific">Clostridium acidisoli DSM 12555</name>
    <dbReference type="NCBI Taxonomy" id="1121291"/>
    <lineage>
        <taxon>Bacteria</taxon>
        <taxon>Bacillati</taxon>
        <taxon>Bacillota</taxon>
        <taxon>Clostridia</taxon>
        <taxon>Eubacteriales</taxon>
        <taxon>Clostridiaceae</taxon>
        <taxon>Clostridium</taxon>
    </lineage>
</organism>
<protein>
    <submittedName>
        <fullName evidence="2">Uncharacterized protein</fullName>
    </submittedName>
</protein>
<keyword evidence="3" id="KW-1185">Reference proteome</keyword>
<proteinExistence type="predicted"/>
<dbReference type="EMBL" id="FWXH01000042">
    <property type="protein sequence ID" value="SMC29343.1"/>
    <property type="molecule type" value="Genomic_DNA"/>
</dbReference>
<feature type="transmembrane region" description="Helical" evidence="1">
    <location>
        <begin position="6"/>
        <end position="27"/>
    </location>
</feature>
<feature type="transmembrane region" description="Helical" evidence="1">
    <location>
        <begin position="84"/>
        <end position="103"/>
    </location>
</feature>
<sequence length="120" mass="13868">MIFDFIAISICVIIFLLYFFTSIAYMFKKPKFIVNKKIVPMEKLLDDKALKHYINSVGKLNAYTSILFIVGFFNTIFIDKLKVGSGINLVGFFCIISILNSIFQRRIKARLISKANENKR</sequence>
<dbReference type="OrthoDB" id="9910471at2"/>